<feature type="chain" id="PRO_5043920065" evidence="1">
    <location>
        <begin position="21"/>
        <end position="216"/>
    </location>
</feature>
<keyword evidence="3" id="KW-1185">Reference proteome</keyword>
<feature type="signal peptide" evidence="1">
    <location>
        <begin position="1"/>
        <end position="20"/>
    </location>
</feature>
<dbReference type="Proteomes" id="UP001162029">
    <property type="component" value="Unassembled WGS sequence"/>
</dbReference>
<organism evidence="2 3">
    <name type="scientific">Peronospora destructor</name>
    <dbReference type="NCBI Taxonomy" id="86335"/>
    <lineage>
        <taxon>Eukaryota</taxon>
        <taxon>Sar</taxon>
        <taxon>Stramenopiles</taxon>
        <taxon>Oomycota</taxon>
        <taxon>Peronosporomycetes</taxon>
        <taxon>Peronosporales</taxon>
        <taxon>Peronosporaceae</taxon>
        <taxon>Peronospora</taxon>
    </lineage>
</organism>
<gene>
    <name evidence="2" type="ORF">PDE001_LOCUS8448</name>
</gene>
<accession>A0AAV0V3J6</accession>
<dbReference type="InterPro" id="IPR036423">
    <property type="entry name" value="SOD-like_Cu/Zn_dom_sf"/>
</dbReference>
<dbReference type="EMBL" id="CANTFM010001780">
    <property type="protein sequence ID" value="CAI5742863.1"/>
    <property type="molecule type" value="Genomic_DNA"/>
</dbReference>
<proteinExistence type="predicted"/>
<dbReference type="GO" id="GO:0006801">
    <property type="term" value="P:superoxide metabolic process"/>
    <property type="evidence" value="ECO:0007669"/>
    <property type="project" value="InterPro"/>
</dbReference>
<comment type="caution">
    <text evidence="2">The sequence shown here is derived from an EMBL/GenBank/DDBJ whole genome shotgun (WGS) entry which is preliminary data.</text>
</comment>
<keyword evidence="1" id="KW-0732">Signal</keyword>
<dbReference type="GO" id="GO:0046872">
    <property type="term" value="F:metal ion binding"/>
    <property type="evidence" value="ECO:0007669"/>
    <property type="project" value="InterPro"/>
</dbReference>
<name>A0AAV0V3J6_9STRA</name>
<evidence type="ECO:0000256" key="1">
    <source>
        <dbReference type="SAM" id="SignalP"/>
    </source>
</evidence>
<sequence>MARVFASICALTAALTGAAASGPKVVYKFNHPEVAGVYGSITLQYTASTVATIMAELDFSASNQEKIAAFDSNCTDLVKSYKWHLHTGWNLPKSSASFKECSKTMTGNHYDPDMACGPSSQHIAQSHCKNKSMTYACTPASYKANHKSCEVGDFSGKFGALVPGSNHKVLARWTDYHFLPSTEMNKHKFSIVLHAVCGKEAPRVACAVGNKQTETC</sequence>
<dbReference type="Gene3D" id="2.60.40.200">
    <property type="entry name" value="Superoxide dismutase, copper/zinc binding domain"/>
    <property type="match status" value="1"/>
</dbReference>
<evidence type="ECO:0000313" key="3">
    <source>
        <dbReference type="Proteomes" id="UP001162029"/>
    </source>
</evidence>
<reference evidence="2" key="1">
    <citation type="submission" date="2022-12" db="EMBL/GenBank/DDBJ databases">
        <authorList>
            <person name="Webb A."/>
        </authorList>
    </citation>
    <scope>NUCLEOTIDE SEQUENCE</scope>
    <source>
        <strain evidence="2">Pd1</strain>
    </source>
</reference>
<protein>
    <submittedName>
        <fullName evidence="2">Uncharacterized protein</fullName>
    </submittedName>
</protein>
<dbReference type="AlphaFoldDB" id="A0AAV0V3J6"/>
<evidence type="ECO:0000313" key="2">
    <source>
        <dbReference type="EMBL" id="CAI5742863.1"/>
    </source>
</evidence>